<keyword evidence="5 8" id="KW-0808">Transferase</keyword>
<dbReference type="SUPFAM" id="SSF53328">
    <property type="entry name" value="Formyltransferase"/>
    <property type="match status" value="1"/>
</dbReference>
<dbReference type="Pfam" id="PF00551">
    <property type="entry name" value="Formyl_trans_N"/>
    <property type="match status" value="1"/>
</dbReference>
<dbReference type="RefSeq" id="WP_114410518.1">
    <property type="nucleotide sequence ID" value="NZ_QPJQ01000002.1"/>
</dbReference>
<reference evidence="11 12" key="1">
    <citation type="submission" date="2018-07" db="EMBL/GenBank/DDBJ databases">
        <title>Genomic Encyclopedia of Type Strains, Phase III (KMG-III): the genomes of soil and plant-associated and newly described type strains.</title>
        <authorList>
            <person name="Whitman W."/>
        </authorList>
    </citation>
    <scope>NUCLEOTIDE SEQUENCE [LARGE SCALE GENOMIC DNA]</scope>
    <source>
        <strain evidence="11 12">CECT 7731</strain>
    </source>
</reference>
<protein>
    <recommendedName>
        <fullName evidence="4 8">Methionyl-tRNA formyltransferase</fullName>
        <ecNumber evidence="3 8">2.1.2.9</ecNumber>
    </recommendedName>
</protein>
<feature type="domain" description="Formyl transferase C-terminal" evidence="10">
    <location>
        <begin position="212"/>
        <end position="310"/>
    </location>
</feature>
<evidence type="ECO:0000256" key="5">
    <source>
        <dbReference type="ARBA" id="ARBA00022679"/>
    </source>
</evidence>
<evidence type="ECO:0000256" key="7">
    <source>
        <dbReference type="ARBA" id="ARBA00048558"/>
    </source>
</evidence>
<dbReference type="HAMAP" id="MF_00182">
    <property type="entry name" value="Formyl_trans"/>
    <property type="match status" value="1"/>
</dbReference>
<dbReference type="PANTHER" id="PTHR11138:SF5">
    <property type="entry name" value="METHIONYL-TRNA FORMYLTRANSFERASE, MITOCHONDRIAL"/>
    <property type="match status" value="1"/>
</dbReference>
<dbReference type="InterPro" id="IPR002376">
    <property type="entry name" value="Formyl_transf_N"/>
</dbReference>
<dbReference type="InterPro" id="IPR005793">
    <property type="entry name" value="Formyl_trans_C"/>
</dbReference>
<dbReference type="EMBL" id="QPJQ01000002">
    <property type="protein sequence ID" value="RCX08382.1"/>
    <property type="molecule type" value="Genomic_DNA"/>
</dbReference>
<dbReference type="OrthoDB" id="9802815at2"/>
<comment type="catalytic activity">
    <reaction evidence="7 8">
        <text>L-methionyl-tRNA(fMet) + (6R)-10-formyltetrahydrofolate = N-formyl-L-methionyl-tRNA(fMet) + (6S)-5,6,7,8-tetrahydrofolate + H(+)</text>
        <dbReference type="Rhea" id="RHEA:24380"/>
        <dbReference type="Rhea" id="RHEA-COMP:9952"/>
        <dbReference type="Rhea" id="RHEA-COMP:9953"/>
        <dbReference type="ChEBI" id="CHEBI:15378"/>
        <dbReference type="ChEBI" id="CHEBI:57453"/>
        <dbReference type="ChEBI" id="CHEBI:78530"/>
        <dbReference type="ChEBI" id="CHEBI:78844"/>
        <dbReference type="ChEBI" id="CHEBI:195366"/>
        <dbReference type="EC" id="2.1.2.9"/>
    </reaction>
</comment>
<keyword evidence="6 8" id="KW-0648">Protein biosynthesis</keyword>
<organism evidence="11 12">
    <name type="scientific">Marinomonas foliarum</name>
    <dbReference type="NCBI Taxonomy" id="491950"/>
    <lineage>
        <taxon>Bacteria</taxon>
        <taxon>Pseudomonadati</taxon>
        <taxon>Pseudomonadota</taxon>
        <taxon>Gammaproteobacteria</taxon>
        <taxon>Oceanospirillales</taxon>
        <taxon>Oceanospirillaceae</taxon>
        <taxon>Marinomonas</taxon>
    </lineage>
</organism>
<evidence type="ECO:0000313" key="11">
    <source>
        <dbReference type="EMBL" id="RCX08382.1"/>
    </source>
</evidence>
<dbReference type="GO" id="GO:0005829">
    <property type="term" value="C:cytosol"/>
    <property type="evidence" value="ECO:0007669"/>
    <property type="project" value="TreeGrafter"/>
</dbReference>
<dbReference type="FunFam" id="3.40.50.12230:FF:000001">
    <property type="entry name" value="Methionyl-tRNA formyltransferase"/>
    <property type="match status" value="1"/>
</dbReference>
<dbReference type="Gene3D" id="3.10.25.10">
    <property type="entry name" value="Formyl transferase, C-terminal domain"/>
    <property type="match status" value="1"/>
</dbReference>
<evidence type="ECO:0000259" key="9">
    <source>
        <dbReference type="Pfam" id="PF00551"/>
    </source>
</evidence>
<dbReference type="GO" id="GO:0004479">
    <property type="term" value="F:methionyl-tRNA formyltransferase activity"/>
    <property type="evidence" value="ECO:0007669"/>
    <property type="project" value="UniProtKB-UniRule"/>
</dbReference>
<dbReference type="CDD" id="cd08646">
    <property type="entry name" value="FMT_core_Met-tRNA-FMT_N"/>
    <property type="match status" value="1"/>
</dbReference>
<evidence type="ECO:0000256" key="1">
    <source>
        <dbReference type="ARBA" id="ARBA00002606"/>
    </source>
</evidence>
<dbReference type="InterPro" id="IPR037022">
    <property type="entry name" value="Formyl_trans_C_sf"/>
</dbReference>
<dbReference type="PROSITE" id="PS00373">
    <property type="entry name" value="GART"/>
    <property type="match status" value="1"/>
</dbReference>
<evidence type="ECO:0000256" key="3">
    <source>
        <dbReference type="ARBA" id="ARBA00012261"/>
    </source>
</evidence>
<feature type="binding site" evidence="8">
    <location>
        <begin position="118"/>
        <end position="121"/>
    </location>
    <ligand>
        <name>(6S)-5,6,7,8-tetrahydrofolate</name>
        <dbReference type="ChEBI" id="CHEBI:57453"/>
    </ligand>
</feature>
<gene>
    <name evidence="8" type="primary">fmt</name>
    <name evidence="11" type="ORF">DFP77_10277</name>
</gene>
<dbReference type="InterPro" id="IPR011034">
    <property type="entry name" value="Formyl_transferase-like_C_sf"/>
</dbReference>
<dbReference type="CDD" id="cd08704">
    <property type="entry name" value="Met_tRNA_FMT_C"/>
    <property type="match status" value="1"/>
</dbReference>
<name>A0A369AG95_9GAMM</name>
<dbReference type="InterPro" id="IPR005794">
    <property type="entry name" value="Fmt"/>
</dbReference>
<evidence type="ECO:0000259" key="10">
    <source>
        <dbReference type="Pfam" id="PF02911"/>
    </source>
</evidence>
<dbReference type="NCBIfam" id="TIGR00460">
    <property type="entry name" value="fmt"/>
    <property type="match status" value="1"/>
</dbReference>
<dbReference type="Gene3D" id="3.40.50.170">
    <property type="entry name" value="Formyl transferase, N-terminal domain"/>
    <property type="match status" value="1"/>
</dbReference>
<dbReference type="InterPro" id="IPR036477">
    <property type="entry name" value="Formyl_transf_N_sf"/>
</dbReference>
<dbReference type="EC" id="2.1.2.9" evidence="3 8"/>
<dbReference type="InterPro" id="IPR044135">
    <property type="entry name" value="Met-tRNA-FMT_C"/>
</dbReference>
<evidence type="ECO:0000256" key="2">
    <source>
        <dbReference type="ARBA" id="ARBA00010699"/>
    </source>
</evidence>
<dbReference type="InterPro" id="IPR001555">
    <property type="entry name" value="GART_AS"/>
</dbReference>
<comment type="caution">
    <text evidence="11">The sequence shown here is derived from an EMBL/GenBank/DDBJ whole genome shotgun (WGS) entry which is preliminary data.</text>
</comment>
<evidence type="ECO:0000313" key="12">
    <source>
        <dbReference type="Proteomes" id="UP000253506"/>
    </source>
</evidence>
<dbReference type="SUPFAM" id="SSF50486">
    <property type="entry name" value="FMT C-terminal domain-like"/>
    <property type="match status" value="1"/>
</dbReference>
<proteinExistence type="inferred from homology"/>
<dbReference type="PANTHER" id="PTHR11138">
    <property type="entry name" value="METHIONYL-TRNA FORMYLTRANSFERASE"/>
    <property type="match status" value="1"/>
</dbReference>
<evidence type="ECO:0000256" key="8">
    <source>
        <dbReference type="HAMAP-Rule" id="MF_00182"/>
    </source>
</evidence>
<dbReference type="InterPro" id="IPR041711">
    <property type="entry name" value="Met-tRNA-FMT_N"/>
</dbReference>
<accession>A0A369AG95</accession>
<comment type="function">
    <text evidence="1 8">Attaches a formyl group to the free amino group of methionyl-tRNA(fMet). The formyl group appears to play a dual role in the initiator identity of N-formylmethionyl-tRNA by promoting its recognition by IF2 and preventing the misappropriation of this tRNA by the elongation apparatus.</text>
</comment>
<dbReference type="Proteomes" id="UP000253506">
    <property type="component" value="Unassembled WGS sequence"/>
</dbReference>
<feature type="domain" description="Formyl transferase N-terminal" evidence="9">
    <location>
        <begin position="7"/>
        <end position="189"/>
    </location>
</feature>
<dbReference type="AlphaFoldDB" id="A0A369AG95"/>
<comment type="similarity">
    <text evidence="2 8">Belongs to the Fmt family.</text>
</comment>
<dbReference type="Pfam" id="PF02911">
    <property type="entry name" value="Formyl_trans_C"/>
    <property type="match status" value="1"/>
</dbReference>
<evidence type="ECO:0000256" key="6">
    <source>
        <dbReference type="ARBA" id="ARBA00022917"/>
    </source>
</evidence>
<evidence type="ECO:0000256" key="4">
    <source>
        <dbReference type="ARBA" id="ARBA00016014"/>
    </source>
</evidence>
<sequence>MSTSPLRIVFAGTPEFAAASLQAVLDSKSEKQYDIVGVYTQPDRPAGRGQKLVQSPVKQLAIANDIPVYQPLNFKLEEDKAQLAALNADIMIVAAYGIILPKVVLDTPKLGCINVHASLLPRWRGAAPIHRSLIAGDSETGITIMQMDVGLDTGDMLLKAHCDIKPTDTSATLHDRLAVLGGSALIEALEKLKAGTLISEQQDENLTCYAAKLTKQEGEVNWASTAELIERQIRGLSPWPVAYTNSLAGVMKIHAAHIASVNDEASKPGDILVVSKEGVIVATGQGSILISEIQFAGGKRMKVQDALNGKHKTALEIGQRLGLHEQVA</sequence>
<dbReference type="FunFam" id="3.40.50.170:FF:000003">
    <property type="entry name" value="Methionyl-tRNA formyltransferase"/>
    <property type="match status" value="1"/>
</dbReference>